<dbReference type="InterPro" id="IPR011009">
    <property type="entry name" value="Kinase-like_dom_sf"/>
</dbReference>
<dbReference type="NCBIfam" id="TIGR02906">
    <property type="entry name" value="spore_CotS"/>
    <property type="match status" value="1"/>
</dbReference>
<accession>A0ABY0EV34</accession>
<reference evidence="2 3" key="1">
    <citation type="submission" date="2018-06" db="EMBL/GenBank/DDBJ databases">
        <title>Genome conservation of Clostridium tetani.</title>
        <authorList>
            <person name="Bruggemann H."/>
            <person name="Popoff M.R."/>
        </authorList>
    </citation>
    <scope>NUCLEOTIDE SEQUENCE [LARGE SCALE GENOMIC DNA]</scope>
    <source>
        <strain evidence="2 3">63.05</strain>
    </source>
</reference>
<dbReference type="RefSeq" id="WP_023437101.1">
    <property type="nucleotide sequence ID" value="NZ_CASHSW010000013.1"/>
</dbReference>
<dbReference type="Gene3D" id="3.30.200.20">
    <property type="entry name" value="Phosphorylase Kinase, domain 1"/>
    <property type="match status" value="1"/>
</dbReference>
<protein>
    <submittedName>
        <fullName evidence="2">CotS family spore coat protein</fullName>
    </submittedName>
</protein>
<sequence>MENRYIKKLVEDKYNIKAIHVEKIKNVYKIKSNRENFCLKLLKYKSQETLFITSAINHLYNNGFKNTPKIIQAVDKKDCISIGDYYGYLTPWIESRHCNYEDPKDVQLAAFTLGQLHKNSINFSWNKYIKSRYRMGKWIENFNSKKSDISFFKNEIDKKDKPSYFDNLFRKVIDEELRRIDKSIYNLERSDYLNKIQSEKKKNPFCHHDYANHNVLIDKNDSVYIIDFDYCILDTHLHDLCSLIIRVMKNGKWNIENAKKIMDSYSLNYSINKKDIKIMAAFIEFPQDFWQVGLQYYAEKQPWKEKVFINKIEKIVNDREEKQEFVEEFRYINYGSGGCYD</sequence>
<dbReference type="InterPro" id="IPR047175">
    <property type="entry name" value="CotS-like"/>
</dbReference>
<organism evidence="2 3">
    <name type="scientific">Clostridium tetani</name>
    <dbReference type="NCBI Taxonomy" id="1513"/>
    <lineage>
        <taxon>Bacteria</taxon>
        <taxon>Bacillati</taxon>
        <taxon>Bacillota</taxon>
        <taxon>Clostridia</taxon>
        <taxon>Eubacteriales</taxon>
        <taxon>Clostridiaceae</taxon>
        <taxon>Clostridium</taxon>
    </lineage>
</organism>
<dbReference type="Gene3D" id="3.90.1200.10">
    <property type="match status" value="1"/>
</dbReference>
<dbReference type="Proteomes" id="UP000290273">
    <property type="component" value="Unassembled WGS sequence"/>
</dbReference>
<comment type="caution">
    <text evidence="2">The sequence shown here is derived from an EMBL/GenBank/DDBJ whole genome shotgun (WGS) entry which is preliminary data.</text>
</comment>
<evidence type="ECO:0000313" key="2">
    <source>
        <dbReference type="EMBL" id="RXI58501.1"/>
    </source>
</evidence>
<name>A0ABY0EV34_CLOTA</name>
<dbReference type="PANTHER" id="PTHR39179:SF1">
    <property type="entry name" value="SPORE COAT PROTEIN I"/>
    <property type="match status" value="1"/>
</dbReference>
<dbReference type="PROSITE" id="PS00109">
    <property type="entry name" value="PROTEIN_KINASE_TYR"/>
    <property type="match status" value="1"/>
</dbReference>
<dbReference type="Pfam" id="PF01636">
    <property type="entry name" value="APH"/>
    <property type="match status" value="1"/>
</dbReference>
<proteinExistence type="predicted"/>
<keyword evidence="2" id="KW-0167">Capsid protein</keyword>
<dbReference type="InterPro" id="IPR002575">
    <property type="entry name" value="Aminoglycoside_PTrfase"/>
</dbReference>
<evidence type="ECO:0000259" key="1">
    <source>
        <dbReference type="Pfam" id="PF01636"/>
    </source>
</evidence>
<feature type="domain" description="Aminoglycoside phosphotransferase" evidence="1">
    <location>
        <begin position="36"/>
        <end position="244"/>
    </location>
</feature>
<gene>
    <name evidence="2" type="ORF">DP131_01025</name>
</gene>
<dbReference type="EMBL" id="QMAU01000012">
    <property type="protein sequence ID" value="RXI58501.1"/>
    <property type="molecule type" value="Genomic_DNA"/>
</dbReference>
<keyword evidence="2" id="KW-0946">Virion</keyword>
<evidence type="ECO:0000313" key="3">
    <source>
        <dbReference type="Proteomes" id="UP000290273"/>
    </source>
</evidence>
<dbReference type="PANTHER" id="PTHR39179">
    <property type="entry name" value="SPORE COAT PROTEIN I"/>
    <property type="match status" value="1"/>
</dbReference>
<dbReference type="InterPro" id="IPR014255">
    <property type="entry name" value="Spore_coat_CotS"/>
</dbReference>
<dbReference type="SUPFAM" id="SSF56112">
    <property type="entry name" value="Protein kinase-like (PK-like)"/>
    <property type="match status" value="1"/>
</dbReference>
<dbReference type="InterPro" id="IPR008266">
    <property type="entry name" value="Tyr_kinase_AS"/>
</dbReference>